<dbReference type="Proteomes" id="UP000031586">
    <property type="component" value="Unassembled WGS sequence"/>
</dbReference>
<organism evidence="2 3">
    <name type="scientific">Vibrio owensii CAIM 1854 = LMG 25443</name>
    <dbReference type="NCBI Taxonomy" id="1229493"/>
    <lineage>
        <taxon>Bacteria</taxon>
        <taxon>Pseudomonadati</taxon>
        <taxon>Pseudomonadota</taxon>
        <taxon>Gammaproteobacteria</taxon>
        <taxon>Vibrionales</taxon>
        <taxon>Vibrionaceae</taxon>
        <taxon>Vibrio</taxon>
    </lineage>
</organism>
<feature type="transmembrane region" description="Helical" evidence="1">
    <location>
        <begin position="12"/>
        <end position="32"/>
    </location>
</feature>
<name>A0A0C1WAR1_9VIBR</name>
<evidence type="ECO:0000313" key="3">
    <source>
        <dbReference type="Proteomes" id="UP000031586"/>
    </source>
</evidence>
<evidence type="ECO:0000256" key="1">
    <source>
        <dbReference type="SAM" id="Phobius"/>
    </source>
</evidence>
<comment type="caution">
    <text evidence="2">The sequence shown here is derived from an EMBL/GenBank/DDBJ whole genome shotgun (WGS) entry which is preliminary data.</text>
</comment>
<evidence type="ECO:0000313" key="2">
    <source>
        <dbReference type="EMBL" id="KIF53372.1"/>
    </source>
</evidence>
<protein>
    <submittedName>
        <fullName evidence="2">Uncharacterized protein</fullName>
    </submittedName>
</protein>
<dbReference type="PATRIC" id="fig|1229493.5.peg.1221"/>
<accession>A0A0C1WAR1</accession>
<dbReference type="AlphaFoldDB" id="A0A0C1WAR1"/>
<keyword evidence="1" id="KW-1133">Transmembrane helix</keyword>
<feature type="transmembrane region" description="Helical" evidence="1">
    <location>
        <begin position="115"/>
        <end position="133"/>
    </location>
</feature>
<gene>
    <name evidence="2" type="ORF">H735_10655</name>
</gene>
<proteinExistence type="predicted"/>
<reference evidence="2 3" key="1">
    <citation type="submission" date="2014-07" db="EMBL/GenBank/DDBJ databases">
        <title>Unique and conserved regions in Vibrio harveyi and related species in comparison with the shrimp pathogen Vibrio harveyi CAIM 1792.</title>
        <authorList>
            <person name="Espinoza-Valles I."/>
            <person name="Vora G."/>
            <person name="Leekitcharoenphon P."/>
            <person name="Ussery D."/>
            <person name="Hoj L."/>
            <person name="Gomez-Gil B."/>
        </authorList>
    </citation>
    <scope>NUCLEOTIDE SEQUENCE [LARGE SCALE GENOMIC DNA]</scope>
    <source>
        <strain evidence="3">CAIM 1854 / LMG 25443</strain>
    </source>
</reference>
<keyword evidence="1" id="KW-0472">Membrane</keyword>
<dbReference type="EMBL" id="JPRD01000015">
    <property type="protein sequence ID" value="KIF53372.1"/>
    <property type="molecule type" value="Genomic_DNA"/>
</dbReference>
<keyword evidence="1" id="KW-0812">Transmembrane</keyword>
<sequence>MLNWLIFSLPTTIAYTYECFGLFAVSRFLYLFPVRFNYPPALFHLGHLHISREIRDASHEEGIRLIKLAALHGYKPASEWLSKFKSLAQAKNEDIAKSQAIYKELTGNLFKHVKISNYIIAFLFHLVIAISIYNHL</sequence>
<dbReference type="RefSeq" id="WP_020194573.1">
    <property type="nucleotide sequence ID" value="NZ_BAOH01000005.1"/>
</dbReference>
<dbReference type="SUPFAM" id="SSF81901">
    <property type="entry name" value="HCP-like"/>
    <property type="match status" value="1"/>
</dbReference>